<dbReference type="EMBL" id="DSWI01000036">
    <property type="protein sequence ID" value="HFG21910.1"/>
    <property type="molecule type" value="Genomic_DNA"/>
</dbReference>
<dbReference type="Pfam" id="PF00581">
    <property type="entry name" value="Rhodanese"/>
    <property type="match status" value="1"/>
</dbReference>
<dbReference type="InterPro" id="IPR001763">
    <property type="entry name" value="Rhodanese-like_dom"/>
</dbReference>
<accession>A0A7C3DI23</accession>
<proteinExistence type="predicted"/>
<dbReference type="InterPro" id="IPR036873">
    <property type="entry name" value="Rhodanese-like_dom_sf"/>
</dbReference>
<reference evidence="2" key="1">
    <citation type="journal article" date="2020" name="mSystems">
        <title>Genome- and Community-Level Interaction Insights into Carbon Utilization and Element Cycling Functions of Hydrothermarchaeota in Hydrothermal Sediment.</title>
        <authorList>
            <person name="Zhou Z."/>
            <person name="Liu Y."/>
            <person name="Xu W."/>
            <person name="Pan J."/>
            <person name="Luo Z.H."/>
            <person name="Li M."/>
        </authorList>
    </citation>
    <scope>NUCLEOTIDE SEQUENCE [LARGE SCALE GENOMIC DNA]</scope>
    <source>
        <strain evidence="2">SpSt-524</strain>
    </source>
</reference>
<dbReference type="PANTHER" id="PTHR43031">
    <property type="entry name" value="FAD-DEPENDENT OXIDOREDUCTASE"/>
    <property type="match status" value="1"/>
</dbReference>
<dbReference type="AlphaFoldDB" id="A0A7C3DI23"/>
<evidence type="ECO:0000313" key="2">
    <source>
        <dbReference type="EMBL" id="HFG21910.1"/>
    </source>
</evidence>
<dbReference type="Gene3D" id="3.40.250.10">
    <property type="entry name" value="Rhodanese-like domain"/>
    <property type="match status" value="1"/>
</dbReference>
<gene>
    <name evidence="2" type="ORF">ENS82_14575</name>
</gene>
<dbReference type="SMART" id="SM00450">
    <property type="entry name" value="RHOD"/>
    <property type="match status" value="1"/>
</dbReference>
<comment type="caution">
    <text evidence="2">The sequence shown here is derived from an EMBL/GenBank/DDBJ whole genome shotgun (WGS) entry which is preliminary data.</text>
</comment>
<dbReference type="CDD" id="cd00158">
    <property type="entry name" value="RHOD"/>
    <property type="match status" value="1"/>
</dbReference>
<sequence>MRMLKPELLKNFLQDNPVIVDVRPPEQYNRADLEGALHIPLHDIQHGNHNLPKDRPLLLVCERGVTSELAGLYLEAAGYEQVYNLEGGLQKLRKVAEGL</sequence>
<dbReference type="InterPro" id="IPR050229">
    <property type="entry name" value="GlpE_sulfurtransferase"/>
</dbReference>
<dbReference type="RefSeq" id="WP_409656481.1">
    <property type="nucleotide sequence ID" value="NZ_JBKBUW010000027.1"/>
</dbReference>
<name>A0A7C3DI23_MEIRU</name>
<dbReference type="PROSITE" id="PS50206">
    <property type="entry name" value="RHODANESE_3"/>
    <property type="match status" value="1"/>
</dbReference>
<organism evidence="2">
    <name type="scientific">Meiothermus ruber</name>
    <dbReference type="NCBI Taxonomy" id="277"/>
    <lineage>
        <taxon>Bacteria</taxon>
        <taxon>Thermotogati</taxon>
        <taxon>Deinococcota</taxon>
        <taxon>Deinococci</taxon>
        <taxon>Thermales</taxon>
        <taxon>Thermaceae</taxon>
        <taxon>Meiothermus</taxon>
    </lineage>
</organism>
<evidence type="ECO:0000259" key="1">
    <source>
        <dbReference type="PROSITE" id="PS50206"/>
    </source>
</evidence>
<dbReference type="SUPFAM" id="SSF52821">
    <property type="entry name" value="Rhodanese/Cell cycle control phosphatase"/>
    <property type="match status" value="1"/>
</dbReference>
<protein>
    <submittedName>
        <fullName evidence="2">Rhodanese-like domain-containing protein</fullName>
    </submittedName>
</protein>
<dbReference type="PANTHER" id="PTHR43031:SF1">
    <property type="entry name" value="PYRIDINE NUCLEOTIDE-DISULPHIDE OXIDOREDUCTASE"/>
    <property type="match status" value="1"/>
</dbReference>
<feature type="domain" description="Rhodanese" evidence="1">
    <location>
        <begin position="13"/>
        <end position="97"/>
    </location>
</feature>